<accession>A0ACB7SPA1</accession>
<keyword evidence="2" id="KW-1185">Reference proteome</keyword>
<sequence>MFFEDNIDDAKYCGHLYGLGTSYVMNGNSYHDEATPNNVALPAAAAQPIPTSTNSAS</sequence>
<dbReference type="EMBL" id="CM023483">
    <property type="protein sequence ID" value="KAH6935613.1"/>
    <property type="molecule type" value="Genomic_DNA"/>
</dbReference>
<reference evidence="1" key="1">
    <citation type="submission" date="2020-05" db="EMBL/GenBank/DDBJ databases">
        <title>Large-scale comparative analyses of tick genomes elucidate their genetic diversity and vector capacities.</title>
        <authorList>
            <person name="Jia N."/>
            <person name="Wang J."/>
            <person name="Shi W."/>
            <person name="Du L."/>
            <person name="Sun Y."/>
            <person name="Zhan W."/>
            <person name="Jiang J."/>
            <person name="Wang Q."/>
            <person name="Zhang B."/>
            <person name="Ji P."/>
            <person name="Sakyi L.B."/>
            <person name="Cui X."/>
            <person name="Yuan T."/>
            <person name="Jiang B."/>
            <person name="Yang W."/>
            <person name="Lam T.T.-Y."/>
            <person name="Chang Q."/>
            <person name="Ding S."/>
            <person name="Wang X."/>
            <person name="Zhu J."/>
            <person name="Ruan X."/>
            <person name="Zhao L."/>
            <person name="Wei J."/>
            <person name="Que T."/>
            <person name="Du C."/>
            <person name="Cheng J."/>
            <person name="Dai P."/>
            <person name="Han X."/>
            <person name="Huang E."/>
            <person name="Gao Y."/>
            <person name="Liu J."/>
            <person name="Shao H."/>
            <person name="Ye R."/>
            <person name="Li L."/>
            <person name="Wei W."/>
            <person name="Wang X."/>
            <person name="Wang C."/>
            <person name="Yang T."/>
            <person name="Huo Q."/>
            <person name="Li W."/>
            <person name="Guo W."/>
            <person name="Chen H."/>
            <person name="Zhou L."/>
            <person name="Ni X."/>
            <person name="Tian J."/>
            <person name="Zhou Y."/>
            <person name="Sheng Y."/>
            <person name="Liu T."/>
            <person name="Pan Y."/>
            <person name="Xia L."/>
            <person name="Li J."/>
            <person name="Zhao F."/>
            <person name="Cao W."/>
        </authorList>
    </citation>
    <scope>NUCLEOTIDE SEQUENCE</scope>
    <source>
        <strain evidence="1">Hyas-2018</strain>
    </source>
</reference>
<dbReference type="Proteomes" id="UP000821845">
    <property type="component" value="Chromosome 3"/>
</dbReference>
<protein>
    <submittedName>
        <fullName evidence="1">Uncharacterized protein</fullName>
    </submittedName>
</protein>
<name>A0ACB7SPA1_HYAAI</name>
<gene>
    <name evidence="1" type="ORF">HPB50_007064</name>
</gene>
<evidence type="ECO:0000313" key="1">
    <source>
        <dbReference type="EMBL" id="KAH6935613.1"/>
    </source>
</evidence>
<comment type="caution">
    <text evidence="1">The sequence shown here is derived from an EMBL/GenBank/DDBJ whole genome shotgun (WGS) entry which is preliminary data.</text>
</comment>
<evidence type="ECO:0000313" key="2">
    <source>
        <dbReference type="Proteomes" id="UP000821845"/>
    </source>
</evidence>
<proteinExistence type="predicted"/>
<organism evidence="1 2">
    <name type="scientific">Hyalomma asiaticum</name>
    <name type="common">Tick</name>
    <dbReference type="NCBI Taxonomy" id="266040"/>
    <lineage>
        <taxon>Eukaryota</taxon>
        <taxon>Metazoa</taxon>
        <taxon>Ecdysozoa</taxon>
        <taxon>Arthropoda</taxon>
        <taxon>Chelicerata</taxon>
        <taxon>Arachnida</taxon>
        <taxon>Acari</taxon>
        <taxon>Parasitiformes</taxon>
        <taxon>Ixodida</taxon>
        <taxon>Ixodoidea</taxon>
        <taxon>Ixodidae</taxon>
        <taxon>Hyalomminae</taxon>
        <taxon>Hyalomma</taxon>
    </lineage>
</organism>